<feature type="domain" description="HEPN" evidence="1">
    <location>
        <begin position="151"/>
        <end position="271"/>
    </location>
</feature>
<protein>
    <submittedName>
        <fullName evidence="2">HEPN domain-containing protein</fullName>
    </submittedName>
</protein>
<proteinExistence type="predicted"/>
<dbReference type="Pfam" id="PF05168">
    <property type="entry name" value="HEPN"/>
    <property type="match status" value="1"/>
</dbReference>
<dbReference type="SUPFAM" id="SSF81593">
    <property type="entry name" value="Nucleotidyltransferase substrate binding subunit/domain"/>
    <property type="match status" value="1"/>
</dbReference>
<evidence type="ECO:0000259" key="1">
    <source>
        <dbReference type="PROSITE" id="PS50910"/>
    </source>
</evidence>
<accession>A0A4R0NIP8</accession>
<gene>
    <name evidence="2" type="ORF">EZ444_00370</name>
</gene>
<keyword evidence="3" id="KW-1185">Reference proteome</keyword>
<dbReference type="SMART" id="SM00748">
    <property type="entry name" value="HEPN"/>
    <property type="match status" value="1"/>
</dbReference>
<evidence type="ECO:0000313" key="3">
    <source>
        <dbReference type="Proteomes" id="UP000291117"/>
    </source>
</evidence>
<dbReference type="RefSeq" id="WP_131606121.1">
    <property type="nucleotide sequence ID" value="NZ_SJSM01000001.1"/>
</dbReference>
<dbReference type="AlphaFoldDB" id="A0A4R0NIP8"/>
<dbReference type="OrthoDB" id="634374at2"/>
<dbReference type="PROSITE" id="PS50910">
    <property type="entry name" value="HEPN"/>
    <property type="match status" value="1"/>
</dbReference>
<sequence>MELQILSPAENHAIYFRAFIDQLVQKFKPLQIFSFSKDSYTQDDQGCFKEKSTTFHCDYCLLLVTESNTRIDHEVQDFTNGNYKHGVITILCHAKHAIEEAIIANNRFFITVCSTAKLIYSHNGMTTFDFSNRFIPTEAAIKARKHFDHRMTLADGFLTGAHECIINEQHNVCVFMLHQAVEQTCIALIRVHLAYRAEMHNLRRLLHLCSCFSNAPIKMFLSGSPDDERLFEVLLKSYSGARYKDTFNISEDDSWLLYNKVVAFVTLAKVMCEEKIAQLAQQAMLYNEFANPASVSN</sequence>
<comment type="caution">
    <text evidence="2">The sequence shown here is derived from an EMBL/GenBank/DDBJ whole genome shotgun (WGS) entry which is preliminary data.</text>
</comment>
<dbReference type="Proteomes" id="UP000291117">
    <property type="component" value="Unassembled WGS sequence"/>
</dbReference>
<name>A0A4R0NIP8_9SPHI</name>
<dbReference type="Gene3D" id="1.20.120.330">
    <property type="entry name" value="Nucleotidyltransferases domain 2"/>
    <property type="match status" value="1"/>
</dbReference>
<dbReference type="InterPro" id="IPR007842">
    <property type="entry name" value="HEPN_dom"/>
</dbReference>
<reference evidence="2 3" key="1">
    <citation type="submission" date="2019-02" db="EMBL/GenBank/DDBJ databases">
        <title>Pedobacter sp. RP-3-8 sp. nov., isolated from Arctic soil.</title>
        <authorList>
            <person name="Dahal R.H."/>
        </authorList>
    </citation>
    <scope>NUCLEOTIDE SEQUENCE [LARGE SCALE GENOMIC DNA]</scope>
    <source>
        <strain evidence="2 3">RP-3-8</strain>
    </source>
</reference>
<organism evidence="2 3">
    <name type="scientific">Pedobacter hiemivivus</name>
    <dbReference type="NCBI Taxonomy" id="2530454"/>
    <lineage>
        <taxon>Bacteria</taxon>
        <taxon>Pseudomonadati</taxon>
        <taxon>Bacteroidota</taxon>
        <taxon>Sphingobacteriia</taxon>
        <taxon>Sphingobacteriales</taxon>
        <taxon>Sphingobacteriaceae</taxon>
        <taxon>Pedobacter</taxon>
    </lineage>
</organism>
<evidence type="ECO:0000313" key="2">
    <source>
        <dbReference type="EMBL" id="TCC99173.1"/>
    </source>
</evidence>
<dbReference type="EMBL" id="SJSM01000001">
    <property type="protein sequence ID" value="TCC99173.1"/>
    <property type="molecule type" value="Genomic_DNA"/>
</dbReference>